<dbReference type="GO" id="GO:0006605">
    <property type="term" value="P:protein targeting"/>
    <property type="evidence" value="ECO:0007669"/>
    <property type="project" value="InterPro"/>
</dbReference>
<keyword evidence="6 7" id="KW-0472">Membrane</keyword>
<dbReference type="PANTHER" id="PTHR30065">
    <property type="entry name" value="FLAGELLAR BIOSYNTHETIC PROTEIN FLIR"/>
    <property type="match status" value="1"/>
</dbReference>
<organism evidence="8 9">
    <name type="scientific">Granulicella aggregans</name>
    <dbReference type="NCBI Taxonomy" id="474949"/>
    <lineage>
        <taxon>Bacteria</taxon>
        <taxon>Pseudomonadati</taxon>
        <taxon>Acidobacteriota</taxon>
        <taxon>Terriglobia</taxon>
        <taxon>Terriglobales</taxon>
        <taxon>Acidobacteriaceae</taxon>
        <taxon>Granulicella</taxon>
    </lineage>
</organism>
<dbReference type="EMBL" id="JACHIP010000003">
    <property type="protein sequence ID" value="MBB5057631.1"/>
    <property type="molecule type" value="Genomic_DNA"/>
</dbReference>
<evidence type="ECO:0000256" key="3">
    <source>
        <dbReference type="ARBA" id="ARBA00022475"/>
    </source>
</evidence>
<evidence type="ECO:0000256" key="5">
    <source>
        <dbReference type="ARBA" id="ARBA00022989"/>
    </source>
</evidence>
<keyword evidence="3" id="KW-1003">Cell membrane</keyword>
<keyword evidence="4 7" id="KW-0812">Transmembrane</keyword>
<feature type="transmembrane region" description="Helical" evidence="7">
    <location>
        <begin position="181"/>
        <end position="207"/>
    </location>
</feature>
<dbReference type="GO" id="GO:0005886">
    <property type="term" value="C:plasma membrane"/>
    <property type="evidence" value="ECO:0007669"/>
    <property type="project" value="UniProtKB-SubCell"/>
</dbReference>
<accession>A0A7W8E3M8</accession>
<reference evidence="8 9" key="1">
    <citation type="submission" date="2020-08" db="EMBL/GenBank/DDBJ databases">
        <title>Genomic Encyclopedia of Type Strains, Phase IV (KMG-V): Genome sequencing to study the core and pangenomes of soil and plant-associated prokaryotes.</title>
        <authorList>
            <person name="Whitman W."/>
        </authorList>
    </citation>
    <scope>NUCLEOTIDE SEQUENCE [LARGE SCALE GENOMIC DNA]</scope>
    <source>
        <strain evidence="8 9">M8UP14</strain>
    </source>
</reference>
<dbReference type="Proteomes" id="UP000540989">
    <property type="component" value="Unassembled WGS sequence"/>
</dbReference>
<dbReference type="AlphaFoldDB" id="A0A7W8E3M8"/>
<feature type="transmembrane region" description="Helical" evidence="7">
    <location>
        <begin position="48"/>
        <end position="67"/>
    </location>
</feature>
<protein>
    <submittedName>
        <fullName evidence="8">Flagellar biosynthetic protein FliR</fullName>
    </submittedName>
</protein>
<keyword evidence="5 7" id="KW-1133">Transmembrane helix</keyword>
<evidence type="ECO:0000256" key="2">
    <source>
        <dbReference type="ARBA" id="ARBA00009772"/>
    </source>
</evidence>
<keyword evidence="8" id="KW-0966">Cell projection</keyword>
<dbReference type="InterPro" id="IPR002010">
    <property type="entry name" value="T3SS_IM_R"/>
</dbReference>
<dbReference type="PRINTS" id="PR00953">
    <property type="entry name" value="TYPE3IMRPROT"/>
</dbReference>
<comment type="subcellular location">
    <subcellularLocation>
        <location evidence="1">Cell membrane</location>
        <topology evidence="1">Multi-pass membrane protein</topology>
    </subcellularLocation>
</comment>
<keyword evidence="8" id="KW-0969">Cilium</keyword>
<feature type="transmembrane region" description="Helical" evidence="7">
    <location>
        <begin position="127"/>
        <end position="144"/>
    </location>
</feature>
<dbReference type="PANTHER" id="PTHR30065:SF1">
    <property type="entry name" value="SURFACE PRESENTATION OF ANTIGENS PROTEIN SPAR"/>
    <property type="match status" value="1"/>
</dbReference>
<keyword evidence="9" id="KW-1185">Reference proteome</keyword>
<dbReference type="RefSeq" id="WP_348641303.1">
    <property type="nucleotide sequence ID" value="NZ_JACHIP010000003.1"/>
</dbReference>
<gene>
    <name evidence="8" type="ORF">HDF16_002337</name>
</gene>
<feature type="transmembrane region" description="Helical" evidence="7">
    <location>
        <begin position="12"/>
        <end position="36"/>
    </location>
</feature>
<dbReference type="Pfam" id="PF01311">
    <property type="entry name" value="Bac_export_1"/>
    <property type="match status" value="1"/>
</dbReference>
<evidence type="ECO:0000256" key="6">
    <source>
        <dbReference type="ARBA" id="ARBA00023136"/>
    </source>
</evidence>
<evidence type="ECO:0000313" key="9">
    <source>
        <dbReference type="Proteomes" id="UP000540989"/>
    </source>
</evidence>
<evidence type="ECO:0000256" key="1">
    <source>
        <dbReference type="ARBA" id="ARBA00004651"/>
    </source>
</evidence>
<keyword evidence="8" id="KW-0282">Flagellum</keyword>
<evidence type="ECO:0000256" key="7">
    <source>
        <dbReference type="SAM" id="Phobius"/>
    </source>
</evidence>
<proteinExistence type="inferred from homology"/>
<comment type="similarity">
    <text evidence="2">Belongs to the FliR/MopE/SpaR family.</text>
</comment>
<evidence type="ECO:0000313" key="8">
    <source>
        <dbReference type="EMBL" id="MBB5057631.1"/>
    </source>
</evidence>
<sequence>MTSATGDIINDWPGYLSAGVLVLIRLSGLMVFAPIFSSGAITAQAKAGLVLAMTILLAPVVAVLPGARPVLDFSAVLGELGVGLTLGLALTMLNEALNFAGTVMGFEFSFSLVSLLDPNTMIETPVLGQMLGWLGILVILGAGLHRTVIMAVMRSFSVVPVGQAAFQGQTGVALSGMASGLFLAGLQLAAPVLAAALTVEVTVALIGRLSPQLPVLVVSIPLKAIASYVVLIASLAVWPGWIERHFTALLDTASRLIVPAHAVL</sequence>
<name>A0A7W8E3M8_9BACT</name>
<feature type="transmembrane region" description="Helical" evidence="7">
    <location>
        <begin position="213"/>
        <end position="238"/>
    </location>
</feature>
<comment type="caution">
    <text evidence="8">The sequence shown here is derived from an EMBL/GenBank/DDBJ whole genome shotgun (WGS) entry which is preliminary data.</text>
</comment>
<evidence type="ECO:0000256" key="4">
    <source>
        <dbReference type="ARBA" id="ARBA00022692"/>
    </source>
</evidence>